<reference evidence="10 12" key="2">
    <citation type="submission" date="2019-09" db="EMBL/GenBank/DDBJ databases">
        <title>Genome sequencing of Lactobacillus acetotolerans.</title>
        <authorList>
            <person name="Kim K."/>
        </authorList>
    </citation>
    <scope>NUCLEOTIDE SEQUENCE [LARGE SCALE GENOMIC DNA]</scope>
    <source>
        <strain evidence="10 12">LA749</strain>
    </source>
</reference>
<evidence type="ECO:0000313" key="12">
    <source>
        <dbReference type="Proteomes" id="UP000325393"/>
    </source>
</evidence>
<dbReference type="InterPro" id="IPR036388">
    <property type="entry name" value="WH-like_DNA-bd_sf"/>
</dbReference>
<feature type="domain" description="PTS EIIA type-2" evidence="6">
    <location>
        <begin position="531"/>
        <end position="678"/>
    </location>
</feature>
<dbReference type="PANTHER" id="PTHR30185">
    <property type="entry name" value="CRYPTIC BETA-GLUCOSIDE BGL OPERON ANTITERMINATOR"/>
    <property type="match status" value="1"/>
</dbReference>
<dbReference type="InterPro" id="IPR036390">
    <property type="entry name" value="WH_DNA-bd_sf"/>
</dbReference>
<name>A0A0D6A437_9LACO</name>
<evidence type="ECO:0000256" key="4">
    <source>
        <dbReference type="ARBA" id="ARBA00023163"/>
    </source>
</evidence>
<proteinExistence type="predicted"/>
<feature type="domain" description="PTS EIIB type-2" evidence="7">
    <location>
        <begin position="410"/>
        <end position="499"/>
    </location>
</feature>
<keyword evidence="4" id="KW-0804">Transcription</keyword>
<evidence type="ECO:0000313" key="10">
    <source>
        <dbReference type="EMBL" id="QFG51506.1"/>
    </source>
</evidence>
<evidence type="ECO:0000256" key="3">
    <source>
        <dbReference type="ARBA" id="ARBA00023015"/>
    </source>
</evidence>
<evidence type="ECO:0000313" key="9">
    <source>
        <dbReference type="EMBL" id="BAQ57511.1"/>
    </source>
</evidence>
<dbReference type="InterPro" id="IPR011608">
    <property type="entry name" value="PRD"/>
</dbReference>
<dbReference type="RefSeq" id="WP_056970357.1">
    <property type="nucleotide sequence ID" value="NZ_AP014808.1"/>
</dbReference>
<dbReference type="SUPFAM" id="SSF63520">
    <property type="entry name" value="PTS-regulatory domain, PRD"/>
    <property type="match status" value="1"/>
</dbReference>
<dbReference type="OrthoDB" id="9776005at2"/>
<evidence type="ECO:0000256" key="2">
    <source>
        <dbReference type="ARBA" id="ARBA00022737"/>
    </source>
</evidence>
<evidence type="ECO:0000259" key="6">
    <source>
        <dbReference type="PROSITE" id="PS51094"/>
    </source>
</evidence>
<evidence type="ECO:0000256" key="1">
    <source>
        <dbReference type="ARBA" id="ARBA00022679"/>
    </source>
</evidence>
<dbReference type="SUPFAM" id="SSF52794">
    <property type="entry name" value="PTS system IIB component-like"/>
    <property type="match status" value="1"/>
</dbReference>
<dbReference type="EMBL" id="AP014808">
    <property type="protein sequence ID" value="BAQ57511.1"/>
    <property type="molecule type" value="Genomic_DNA"/>
</dbReference>
<dbReference type="PATRIC" id="fig|1600.4.peg.1146"/>
<keyword evidence="11" id="KW-1185">Reference proteome</keyword>
<protein>
    <submittedName>
        <fullName evidence="10">HTH domain-containing protein</fullName>
    </submittedName>
    <submittedName>
        <fullName evidence="9">Transcriptional antiterminator</fullName>
    </submittedName>
</protein>
<evidence type="ECO:0000313" key="11">
    <source>
        <dbReference type="Proteomes" id="UP000035709"/>
    </source>
</evidence>
<dbReference type="GO" id="GO:0009401">
    <property type="term" value="P:phosphoenolpyruvate-dependent sugar phosphotransferase system"/>
    <property type="evidence" value="ECO:0007669"/>
    <property type="project" value="InterPro"/>
</dbReference>
<dbReference type="InterPro" id="IPR036634">
    <property type="entry name" value="PRD_sf"/>
</dbReference>
<reference evidence="9 11" key="1">
    <citation type="submission" date="2015-03" db="EMBL/GenBank/DDBJ databases">
        <title>Complete genome sequence of Lactobacillus acetotolerans NBRC 13120.</title>
        <authorList>
            <person name="Toh H."/>
            <person name="Morita H."/>
            <person name="Fujita N."/>
        </authorList>
    </citation>
    <scope>NUCLEOTIDE SEQUENCE [LARGE SCALE GENOMIC DNA]</scope>
    <source>
        <strain evidence="9 11">NBRC 13120</strain>
    </source>
</reference>
<dbReference type="PANTHER" id="PTHR30185:SF18">
    <property type="entry name" value="TRANSCRIPTIONAL REGULATOR MTLR"/>
    <property type="match status" value="1"/>
</dbReference>
<dbReference type="SUPFAM" id="SSF46785">
    <property type="entry name" value="Winged helix' DNA-binding domain"/>
    <property type="match status" value="1"/>
</dbReference>
<dbReference type="CDD" id="cd05568">
    <property type="entry name" value="PTS_IIB_bgl_like"/>
    <property type="match status" value="1"/>
</dbReference>
<dbReference type="PROSITE" id="PS51094">
    <property type="entry name" value="PTS_EIIA_TYPE_2"/>
    <property type="match status" value="1"/>
</dbReference>
<dbReference type="GO" id="GO:0006355">
    <property type="term" value="P:regulation of DNA-templated transcription"/>
    <property type="evidence" value="ECO:0007669"/>
    <property type="project" value="InterPro"/>
</dbReference>
<dbReference type="AlphaFoldDB" id="A0A0D6A437"/>
<organism evidence="9 11">
    <name type="scientific">Lactobacillus acetotolerans</name>
    <dbReference type="NCBI Taxonomy" id="1600"/>
    <lineage>
        <taxon>Bacteria</taxon>
        <taxon>Bacillati</taxon>
        <taxon>Bacillota</taxon>
        <taxon>Bacilli</taxon>
        <taxon>Lactobacillales</taxon>
        <taxon>Lactobacillaceae</taxon>
        <taxon>Lactobacillus</taxon>
    </lineage>
</organism>
<dbReference type="GO" id="GO:0008982">
    <property type="term" value="F:protein-N(PI)-phosphohistidine-sugar phosphotransferase activity"/>
    <property type="evidence" value="ECO:0007669"/>
    <property type="project" value="InterPro"/>
</dbReference>
<dbReference type="InterPro" id="IPR036095">
    <property type="entry name" value="PTS_EIIB-like_sf"/>
</dbReference>
<gene>
    <name evidence="10" type="ORF">LA749_05680</name>
    <name evidence="9" type="ORF">LBAT_1122</name>
</gene>
<accession>A0A0D6A437</accession>
<feature type="coiled-coil region" evidence="5">
    <location>
        <begin position="65"/>
        <end position="92"/>
    </location>
</feature>
<dbReference type="InterPro" id="IPR013196">
    <property type="entry name" value="HTH_11"/>
</dbReference>
<dbReference type="GeneID" id="78212473"/>
<sequence>MVILTERQKQILSLLLTNSEGFSVKELEDHLHVSRRTVYREFNNLRSILARADLELVNEKHKYSIQGGQLALNKLKEEVQTTKEQSSMTMEQRENALVVLLLLADEPQKIIQLALELQVSEATVQNDLNVVAQSLNRYGIQLKRKKGVGIFIETVESTRRQILVGILLSEINDYDFFRYANKIDIKTDNFFLDVLPHKLLLQVKEALKQSIFSNIRLNADHQIIELILIFTVSMMRIEKGFAIEKVFSGKATLKYQGFVFHFMALMTQKNDLHISKNDVSYLADKVMDCDSEQTNFSYDNDYELAISIKVKNFVQIVSEKMHWDFQKNPDFVNRLTKHILALIQHSVTPLPNTKIKTLANLSKKFNKLYRVIEQAWKQKFPHENIPASELQLLLLYFANEYTSKQNYKNISVLIICENGIGTSAILGERLKQEIPEIKHIKLSKVSDLPNLNLRDYDLILSTLELKGFPRDYQLVSPLLLDDEVERVKNYLRAYTKKFPVTKNSKLVNANKQRHAATKLTQAAVETLFCSEIVNAVKVKLLKHNSSRIEDVIKQCLDNCDSDIVKDKKIVADKLFKRIKLTPVGIPGSNLALFHTSSKGISRCSFTIFDLENDLTLQAMDHIDIQVKRILLMLGPAMLSTAEQKVMSLVSSMIITNDDNLHLFSVGQQEQIKNAIAVQYLHELKNKL</sequence>
<keyword evidence="1" id="KW-0808">Transferase</keyword>
<dbReference type="STRING" id="1600.LBAT_1122"/>
<evidence type="ECO:0000259" key="7">
    <source>
        <dbReference type="PROSITE" id="PS51099"/>
    </source>
</evidence>
<dbReference type="InterPro" id="IPR002178">
    <property type="entry name" value="PTS_EIIA_type-2_dom"/>
</dbReference>
<evidence type="ECO:0000259" key="8">
    <source>
        <dbReference type="PROSITE" id="PS51372"/>
    </source>
</evidence>
<keyword evidence="3" id="KW-0805">Transcription regulation</keyword>
<feature type="domain" description="PRD" evidence="8">
    <location>
        <begin position="301"/>
        <end position="407"/>
    </location>
</feature>
<dbReference type="Proteomes" id="UP000325393">
    <property type="component" value="Chromosome"/>
</dbReference>
<dbReference type="PROSITE" id="PS51372">
    <property type="entry name" value="PRD_2"/>
    <property type="match status" value="1"/>
</dbReference>
<dbReference type="Proteomes" id="UP000035709">
    <property type="component" value="Chromosome"/>
</dbReference>
<dbReference type="KEGG" id="lae:LBAT_1122"/>
<keyword evidence="5" id="KW-0175">Coiled coil</keyword>
<keyword evidence="2" id="KW-0677">Repeat</keyword>
<dbReference type="InterPro" id="IPR013011">
    <property type="entry name" value="PTS_EIIB_2"/>
</dbReference>
<dbReference type="PROSITE" id="PS51099">
    <property type="entry name" value="PTS_EIIB_TYPE_2"/>
    <property type="match status" value="1"/>
</dbReference>
<dbReference type="InterPro" id="IPR050661">
    <property type="entry name" value="BglG_antiterminators"/>
</dbReference>
<dbReference type="Gene3D" id="3.40.50.2300">
    <property type="match status" value="1"/>
</dbReference>
<dbReference type="Pfam" id="PF00359">
    <property type="entry name" value="PTS_EIIA_2"/>
    <property type="match status" value="1"/>
</dbReference>
<dbReference type="Gene3D" id="1.10.10.10">
    <property type="entry name" value="Winged helix-like DNA-binding domain superfamily/Winged helix DNA-binding domain"/>
    <property type="match status" value="2"/>
</dbReference>
<evidence type="ECO:0000256" key="5">
    <source>
        <dbReference type="SAM" id="Coils"/>
    </source>
</evidence>
<dbReference type="SUPFAM" id="SSF55804">
    <property type="entry name" value="Phoshotransferase/anion transport protein"/>
    <property type="match status" value="1"/>
</dbReference>
<dbReference type="Pfam" id="PF08279">
    <property type="entry name" value="HTH_11"/>
    <property type="match status" value="1"/>
</dbReference>
<dbReference type="InterPro" id="IPR016152">
    <property type="entry name" value="PTrfase/Anion_transptr"/>
</dbReference>
<dbReference type="Gene3D" id="3.40.930.10">
    <property type="entry name" value="Mannitol-specific EII, Chain A"/>
    <property type="match status" value="1"/>
</dbReference>
<dbReference type="EMBL" id="CP044496">
    <property type="protein sequence ID" value="QFG51506.1"/>
    <property type="molecule type" value="Genomic_DNA"/>
</dbReference>